<feature type="transmembrane region" description="Helical" evidence="6">
    <location>
        <begin position="319"/>
        <end position="338"/>
    </location>
</feature>
<evidence type="ECO:0000256" key="1">
    <source>
        <dbReference type="ARBA" id="ARBA00004141"/>
    </source>
</evidence>
<keyword evidence="5 6" id="KW-0472">Membrane</keyword>
<dbReference type="GO" id="GO:0016020">
    <property type="term" value="C:membrane"/>
    <property type="evidence" value="ECO:0007669"/>
    <property type="project" value="UniProtKB-SubCell"/>
</dbReference>
<dbReference type="InterPro" id="IPR000620">
    <property type="entry name" value="EamA_dom"/>
</dbReference>
<feature type="transmembrane region" description="Helical" evidence="6">
    <location>
        <begin position="116"/>
        <end position="141"/>
    </location>
</feature>
<protein>
    <recommendedName>
        <fullName evidence="7">EamA domain-containing protein</fullName>
    </recommendedName>
</protein>
<evidence type="ECO:0000259" key="7">
    <source>
        <dbReference type="Pfam" id="PF00892"/>
    </source>
</evidence>
<dbReference type="InterPro" id="IPR030184">
    <property type="entry name" value="WAT1-related"/>
</dbReference>
<evidence type="ECO:0000256" key="4">
    <source>
        <dbReference type="ARBA" id="ARBA00022989"/>
    </source>
</evidence>
<evidence type="ECO:0000313" key="8">
    <source>
        <dbReference type="EMBL" id="KAG0579830.1"/>
    </source>
</evidence>
<feature type="domain" description="EamA" evidence="7">
    <location>
        <begin position="60"/>
        <end position="165"/>
    </location>
</feature>
<feature type="domain" description="EamA" evidence="7">
    <location>
        <begin position="250"/>
        <end position="389"/>
    </location>
</feature>
<accession>A0A8T0I828</accession>
<feature type="transmembrane region" description="Helical" evidence="6">
    <location>
        <begin position="345"/>
        <end position="365"/>
    </location>
</feature>
<dbReference type="GO" id="GO:0022857">
    <property type="term" value="F:transmembrane transporter activity"/>
    <property type="evidence" value="ECO:0007669"/>
    <property type="project" value="InterPro"/>
</dbReference>
<comment type="subcellular location">
    <subcellularLocation>
        <location evidence="1">Membrane</location>
        <topology evidence="1">Multi-pass membrane protein</topology>
    </subcellularLocation>
</comment>
<comment type="similarity">
    <text evidence="2">Belongs to the drug/metabolite transporter (DMT) superfamily. Plant drug/metabolite exporter (P-DME) (TC 2.A.7.4) family.</text>
</comment>
<keyword evidence="9" id="KW-1185">Reference proteome</keyword>
<dbReference type="EMBL" id="CM026424">
    <property type="protein sequence ID" value="KAG0579830.1"/>
    <property type="molecule type" value="Genomic_DNA"/>
</dbReference>
<feature type="transmembrane region" description="Helical" evidence="6">
    <location>
        <begin position="371"/>
        <end position="389"/>
    </location>
</feature>
<comment type="caution">
    <text evidence="8">The sequence shown here is derived from an EMBL/GenBank/DDBJ whole genome shotgun (WGS) entry which is preliminary data.</text>
</comment>
<proteinExistence type="inferred from homology"/>
<evidence type="ECO:0000256" key="6">
    <source>
        <dbReference type="SAM" id="Phobius"/>
    </source>
</evidence>
<feature type="transmembrane region" description="Helical" evidence="6">
    <location>
        <begin position="279"/>
        <end position="299"/>
    </location>
</feature>
<evidence type="ECO:0000313" key="9">
    <source>
        <dbReference type="Proteomes" id="UP000822688"/>
    </source>
</evidence>
<gene>
    <name evidence="8" type="ORF">KC19_4G126900</name>
</gene>
<feature type="transmembrane region" description="Helical" evidence="6">
    <location>
        <begin position="185"/>
        <end position="204"/>
    </location>
</feature>
<name>A0A8T0I828_CERPU</name>
<feature type="transmembrane region" description="Helical" evidence="6">
    <location>
        <begin position="51"/>
        <end position="71"/>
    </location>
</feature>
<evidence type="ECO:0000256" key="2">
    <source>
        <dbReference type="ARBA" id="ARBA00007635"/>
    </source>
</evidence>
<dbReference type="InterPro" id="IPR037185">
    <property type="entry name" value="EmrE-like"/>
</dbReference>
<dbReference type="Proteomes" id="UP000822688">
    <property type="component" value="Chromosome 4"/>
</dbReference>
<dbReference type="SUPFAM" id="SSF103481">
    <property type="entry name" value="Multidrug resistance efflux transporter EmrE"/>
    <property type="match status" value="2"/>
</dbReference>
<keyword evidence="4 6" id="KW-1133">Transmembrane helix</keyword>
<dbReference type="PANTHER" id="PTHR31218">
    <property type="entry name" value="WAT1-RELATED PROTEIN"/>
    <property type="match status" value="1"/>
</dbReference>
<feature type="transmembrane region" description="Helical" evidence="6">
    <location>
        <begin position="245"/>
        <end position="267"/>
    </location>
</feature>
<dbReference type="Pfam" id="PF00892">
    <property type="entry name" value="EamA"/>
    <property type="match status" value="2"/>
</dbReference>
<reference evidence="8" key="1">
    <citation type="submission" date="2020-06" db="EMBL/GenBank/DDBJ databases">
        <title>WGS assembly of Ceratodon purpureus strain R40.</title>
        <authorList>
            <person name="Carey S.B."/>
            <person name="Jenkins J."/>
            <person name="Shu S."/>
            <person name="Lovell J.T."/>
            <person name="Sreedasyam A."/>
            <person name="Maumus F."/>
            <person name="Tiley G.P."/>
            <person name="Fernandez-Pozo N."/>
            <person name="Barry K."/>
            <person name="Chen C."/>
            <person name="Wang M."/>
            <person name="Lipzen A."/>
            <person name="Daum C."/>
            <person name="Saski C.A."/>
            <person name="Payton A.C."/>
            <person name="Mcbreen J.C."/>
            <person name="Conrad R.E."/>
            <person name="Kollar L.M."/>
            <person name="Olsson S."/>
            <person name="Huttunen S."/>
            <person name="Landis J.B."/>
            <person name="Wickett N.J."/>
            <person name="Johnson M.G."/>
            <person name="Rensing S.A."/>
            <person name="Grimwood J."/>
            <person name="Schmutz J."/>
            <person name="Mcdaniel S.F."/>
        </authorList>
    </citation>
    <scope>NUCLEOTIDE SEQUENCE</scope>
    <source>
        <strain evidence="8">R40</strain>
    </source>
</reference>
<dbReference type="AlphaFoldDB" id="A0A8T0I828"/>
<feature type="transmembrane region" description="Helical" evidence="6">
    <location>
        <begin position="153"/>
        <end position="173"/>
    </location>
</feature>
<sequence length="426" mass="46803">MVTRSELDVDKLLLPDGVIAIPPPCSQRLPTTSGTHVELQAENHQHWTKKAIVPFVVLTLVQFLTATFQTLAKVALTSGINPLFFTFYRNVVAFFFLAPFAYFLERDIRPKLTLHTIGSFTLLAFFAILANQQFFLAGLALTSTLFTGVSQNIIPAITFLLATFFGNCIANCRMEKVSFRRTSDLAKILGTVVCITGAVTMTLYKGIALYQQPTGDQDKYILHGSENLHLSFKHLGLPQALQFEIGSWALGVLCLFLNCTSWGLYLIHQGPALKKYPALLSMVTFMELFGCIQVAIVGVAYEGTQFIDFRSITLDQFMIVLYGGILVSAVNLVLQAWCVGQVGPFLVSLFSPVQTLLVALMAVLILGDTLYMGILIGSILIIGGFYIVMCGKQMERRRSALALKCSTNPAGLGDTKQSDLEEPLLS</sequence>
<organism evidence="8 9">
    <name type="scientific">Ceratodon purpureus</name>
    <name type="common">Fire moss</name>
    <name type="synonym">Dicranum purpureum</name>
    <dbReference type="NCBI Taxonomy" id="3225"/>
    <lineage>
        <taxon>Eukaryota</taxon>
        <taxon>Viridiplantae</taxon>
        <taxon>Streptophyta</taxon>
        <taxon>Embryophyta</taxon>
        <taxon>Bryophyta</taxon>
        <taxon>Bryophytina</taxon>
        <taxon>Bryopsida</taxon>
        <taxon>Dicranidae</taxon>
        <taxon>Pseudoditrichales</taxon>
        <taxon>Ditrichaceae</taxon>
        <taxon>Ceratodon</taxon>
    </lineage>
</organism>
<evidence type="ECO:0000256" key="3">
    <source>
        <dbReference type="ARBA" id="ARBA00022692"/>
    </source>
</evidence>
<feature type="transmembrane region" description="Helical" evidence="6">
    <location>
        <begin position="83"/>
        <end position="104"/>
    </location>
</feature>
<evidence type="ECO:0000256" key="5">
    <source>
        <dbReference type="ARBA" id="ARBA00023136"/>
    </source>
</evidence>
<keyword evidence="3 6" id="KW-0812">Transmembrane</keyword>